<dbReference type="PANTHER" id="PTHR48106">
    <property type="entry name" value="QUINONE OXIDOREDUCTASE PIG3-RELATED"/>
    <property type="match status" value="1"/>
</dbReference>
<name>A0A1C3VJR4_9BRAD</name>
<gene>
    <name evidence="4" type="ORF">GA0061099_1004104</name>
</gene>
<dbReference type="InterPro" id="IPR002364">
    <property type="entry name" value="Quin_OxRdtase/zeta-crystal_CS"/>
</dbReference>
<evidence type="ECO:0000256" key="1">
    <source>
        <dbReference type="ARBA" id="ARBA00022857"/>
    </source>
</evidence>
<dbReference type="GO" id="GO:0008270">
    <property type="term" value="F:zinc ion binding"/>
    <property type="evidence" value="ECO:0007669"/>
    <property type="project" value="InterPro"/>
</dbReference>
<dbReference type="GO" id="GO:0005829">
    <property type="term" value="C:cytosol"/>
    <property type="evidence" value="ECO:0007669"/>
    <property type="project" value="TreeGrafter"/>
</dbReference>
<dbReference type="Gene3D" id="3.40.50.720">
    <property type="entry name" value="NAD(P)-binding Rossmann-like Domain"/>
    <property type="match status" value="1"/>
</dbReference>
<accession>A0A1C3VJR4</accession>
<dbReference type="SMART" id="SM00829">
    <property type="entry name" value="PKS_ER"/>
    <property type="match status" value="1"/>
</dbReference>
<dbReference type="EMBL" id="FMAE01000004">
    <property type="protein sequence ID" value="SCB28023.1"/>
    <property type="molecule type" value="Genomic_DNA"/>
</dbReference>
<dbReference type="RefSeq" id="WP_074447931.1">
    <property type="nucleotide sequence ID" value="NZ_FMAE01000004.1"/>
</dbReference>
<evidence type="ECO:0000256" key="2">
    <source>
        <dbReference type="ARBA" id="ARBA00023002"/>
    </source>
</evidence>
<dbReference type="Gene3D" id="3.90.180.10">
    <property type="entry name" value="Medium-chain alcohol dehydrogenases, catalytic domain"/>
    <property type="match status" value="1"/>
</dbReference>
<dbReference type="Proteomes" id="UP000183174">
    <property type="component" value="Unassembled WGS sequence"/>
</dbReference>
<dbReference type="InterPro" id="IPR036291">
    <property type="entry name" value="NAD(P)-bd_dom_sf"/>
</dbReference>
<sequence>MKVARLHKYGGPDVLVYEDAPKPKPGPGEVLIKVESASVNFADVVRRNNDPYPFPSPLPFIPGSEVAGVVEAVGESAGNINEGMTVFASLENGGAGGYAQYAVAKSGKVIPLPEGLTPDQACSLVVAGMTALQTLTDCAHLQSGETVLVQAAGGGVGTYAVQIAKHLGAGKVIAAASTQAKRDLALKLGAHHAIDYTAPDWVDQLRVLTDGKGVDVVLEATGGDVLTQSIQTMGPFGRIVVFGAASRERKSINPYAMLGLNQSLITYYVGGWFQARPQQAVAALLRLIGMIKSGAIQVQIGHILPLSRAAEAHRILAARASAGKIILKPWLQVS</sequence>
<dbReference type="GO" id="GO:0070402">
    <property type="term" value="F:NADPH binding"/>
    <property type="evidence" value="ECO:0007669"/>
    <property type="project" value="TreeGrafter"/>
</dbReference>
<dbReference type="InterPro" id="IPR011032">
    <property type="entry name" value="GroES-like_sf"/>
</dbReference>
<dbReference type="SUPFAM" id="SSF50129">
    <property type="entry name" value="GroES-like"/>
    <property type="match status" value="1"/>
</dbReference>
<dbReference type="InterPro" id="IPR020843">
    <property type="entry name" value="ER"/>
</dbReference>
<dbReference type="GO" id="GO:0035925">
    <property type="term" value="F:mRNA 3'-UTR AU-rich region binding"/>
    <property type="evidence" value="ECO:0007669"/>
    <property type="project" value="TreeGrafter"/>
</dbReference>
<reference evidence="4 5" key="1">
    <citation type="submission" date="2016-08" db="EMBL/GenBank/DDBJ databases">
        <authorList>
            <person name="Seilhamer J.J."/>
        </authorList>
    </citation>
    <scope>NUCLEOTIDE SEQUENCE [LARGE SCALE GENOMIC DNA]</scope>
    <source>
        <strain evidence="4 5">CCBAU 10071</strain>
    </source>
</reference>
<evidence type="ECO:0000313" key="4">
    <source>
        <dbReference type="EMBL" id="SCB28023.1"/>
    </source>
</evidence>
<dbReference type="InterPro" id="IPR013154">
    <property type="entry name" value="ADH-like_N"/>
</dbReference>
<proteinExistence type="predicted"/>
<feature type="domain" description="Enoyl reductase (ER)" evidence="3">
    <location>
        <begin position="10"/>
        <end position="327"/>
    </location>
</feature>
<dbReference type="InterPro" id="IPR013149">
    <property type="entry name" value="ADH-like_C"/>
</dbReference>
<dbReference type="PROSITE" id="PS01162">
    <property type="entry name" value="QOR_ZETA_CRYSTAL"/>
    <property type="match status" value="1"/>
</dbReference>
<dbReference type="SUPFAM" id="SSF51735">
    <property type="entry name" value="NAD(P)-binding Rossmann-fold domains"/>
    <property type="match status" value="1"/>
</dbReference>
<keyword evidence="2" id="KW-0560">Oxidoreductase</keyword>
<evidence type="ECO:0000259" key="3">
    <source>
        <dbReference type="SMART" id="SM00829"/>
    </source>
</evidence>
<dbReference type="GO" id="GO:0003960">
    <property type="term" value="F:quinone reductase (NADPH) activity"/>
    <property type="evidence" value="ECO:0007669"/>
    <property type="project" value="TreeGrafter"/>
</dbReference>
<dbReference type="CDD" id="cd08241">
    <property type="entry name" value="QOR1"/>
    <property type="match status" value="1"/>
</dbReference>
<dbReference type="Pfam" id="PF00107">
    <property type="entry name" value="ADH_zinc_N"/>
    <property type="match status" value="1"/>
</dbReference>
<protein>
    <submittedName>
        <fullName evidence="4">NADPH:quinone reductase</fullName>
    </submittedName>
</protein>
<organism evidence="4 5">
    <name type="scientific">Bradyrhizobium yuanmingense</name>
    <dbReference type="NCBI Taxonomy" id="108015"/>
    <lineage>
        <taxon>Bacteria</taxon>
        <taxon>Pseudomonadati</taxon>
        <taxon>Pseudomonadota</taxon>
        <taxon>Alphaproteobacteria</taxon>
        <taxon>Hyphomicrobiales</taxon>
        <taxon>Nitrobacteraceae</taxon>
        <taxon>Bradyrhizobium</taxon>
    </lineage>
</organism>
<dbReference type="PANTHER" id="PTHR48106:SF13">
    <property type="entry name" value="QUINONE OXIDOREDUCTASE-RELATED"/>
    <property type="match status" value="1"/>
</dbReference>
<dbReference type="AlphaFoldDB" id="A0A1C3VJR4"/>
<evidence type="ECO:0000313" key="5">
    <source>
        <dbReference type="Proteomes" id="UP000183174"/>
    </source>
</evidence>
<keyword evidence="1" id="KW-0521">NADP</keyword>
<dbReference type="Pfam" id="PF08240">
    <property type="entry name" value="ADH_N"/>
    <property type="match status" value="1"/>
</dbReference>